<evidence type="ECO:0000313" key="1">
    <source>
        <dbReference type="EMBL" id="KAJ8120145.1"/>
    </source>
</evidence>
<proteinExistence type="predicted"/>
<gene>
    <name evidence="1" type="ORF">ONZ43_g3075</name>
</gene>
<keyword evidence="2" id="KW-1185">Reference proteome</keyword>
<dbReference type="Proteomes" id="UP001153334">
    <property type="component" value="Unassembled WGS sequence"/>
</dbReference>
<reference evidence="1" key="1">
    <citation type="submission" date="2022-11" db="EMBL/GenBank/DDBJ databases">
        <title>Genome Sequence of Nemania bipapillata.</title>
        <authorList>
            <person name="Buettner E."/>
        </authorList>
    </citation>
    <scope>NUCLEOTIDE SEQUENCE</scope>
    <source>
        <strain evidence="1">CP14</strain>
    </source>
</reference>
<evidence type="ECO:0000313" key="2">
    <source>
        <dbReference type="Proteomes" id="UP001153334"/>
    </source>
</evidence>
<name>A0ACC2IY78_9PEZI</name>
<organism evidence="1 2">
    <name type="scientific">Nemania bipapillata</name>
    <dbReference type="NCBI Taxonomy" id="110536"/>
    <lineage>
        <taxon>Eukaryota</taxon>
        <taxon>Fungi</taxon>
        <taxon>Dikarya</taxon>
        <taxon>Ascomycota</taxon>
        <taxon>Pezizomycotina</taxon>
        <taxon>Sordariomycetes</taxon>
        <taxon>Xylariomycetidae</taxon>
        <taxon>Xylariales</taxon>
        <taxon>Xylariaceae</taxon>
        <taxon>Nemania</taxon>
    </lineage>
</organism>
<protein>
    <submittedName>
        <fullName evidence="1">Uncharacterized protein</fullName>
    </submittedName>
</protein>
<accession>A0ACC2IY78</accession>
<sequence>MSTHFTQNPLPSYRALPHTSEHVYNEQDFPLADFQSLRRSNIRQPQGSFLPNSAPRMPRPSWNSEGSSATRVGDIASNKARESPDSGGVVTRPAWLPYTLRWYCLTLILVFTAVLEILVVIVHVISARELGLVADDGSGSILILSKFVPTLFAVVHGIFLSILLNDVKRTQPFANLASPSGASARQSLTWTADGWWESMLASFPKRHARKPSWALLSLPLQANPIATTYFRTVSNILQNVTTSAWITDSYAVLPFWPPTMDSVPLGPMISADLAQTWSARTTVFSAEMNCEPMVLVESTPSDWFDLEFNFTISVHIVRLSSSSGCALNLTIPDETTLSATGGSVWTSFRSINITDFTTDFVTPFDVSGCSQDELIFLSKPLRETITKNASVVGQTCSTNYYMGEPSVTVVLSQSSSLVEIDVHDYSAVRKPIPSTAANLSSFETIFLNDTDWNRHLMRPLKSQRAFASGPAILLSAIYDYSPDEMFADPSFVESIGRVKQRFFGEQLHDVFSAASDSNTAKTTGTITDTRRRVVVVPSVAIILEVALLLQILLLITVLITTSKTYLK</sequence>
<dbReference type="EMBL" id="JAPESX010000685">
    <property type="protein sequence ID" value="KAJ8120145.1"/>
    <property type="molecule type" value="Genomic_DNA"/>
</dbReference>
<comment type="caution">
    <text evidence="1">The sequence shown here is derived from an EMBL/GenBank/DDBJ whole genome shotgun (WGS) entry which is preliminary data.</text>
</comment>